<feature type="binding site" evidence="4">
    <location>
        <position position="95"/>
    </location>
    <ligand>
        <name>Mg(2+)</name>
        <dbReference type="ChEBI" id="CHEBI:18420"/>
        <label>1</label>
        <note>catalytic</note>
    </ligand>
</feature>
<proteinExistence type="inferred from homology"/>
<dbReference type="GO" id="GO:0046872">
    <property type="term" value="F:metal ion binding"/>
    <property type="evidence" value="ECO:0007669"/>
    <property type="project" value="UniProtKB-KW"/>
</dbReference>
<dbReference type="GO" id="GO:0046854">
    <property type="term" value="P:phosphatidylinositol phosphate biosynthetic process"/>
    <property type="evidence" value="ECO:0007669"/>
    <property type="project" value="InterPro"/>
</dbReference>
<evidence type="ECO:0000313" key="5">
    <source>
        <dbReference type="EMBL" id="PSJ61108.1"/>
    </source>
</evidence>
<dbReference type="GO" id="GO:0006020">
    <property type="term" value="P:inositol metabolic process"/>
    <property type="evidence" value="ECO:0007669"/>
    <property type="project" value="TreeGrafter"/>
</dbReference>
<evidence type="ECO:0000256" key="1">
    <source>
        <dbReference type="ARBA" id="ARBA00009759"/>
    </source>
</evidence>
<dbReference type="Gene3D" id="3.40.190.80">
    <property type="match status" value="1"/>
</dbReference>
<keyword evidence="3 4" id="KW-0460">Magnesium</keyword>
<feature type="binding site" evidence="4">
    <location>
        <position position="77"/>
    </location>
    <ligand>
        <name>Mg(2+)</name>
        <dbReference type="ChEBI" id="CHEBI:18420"/>
        <label>1</label>
        <note>catalytic</note>
    </ligand>
</feature>
<feature type="binding site" evidence="4">
    <location>
        <position position="214"/>
    </location>
    <ligand>
        <name>Mg(2+)</name>
        <dbReference type="ChEBI" id="CHEBI:18420"/>
        <label>1</label>
        <note>catalytic</note>
    </ligand>
</feature>
<dbReference type="Gene3D" id="3.30.540.10">
    <property type="entry name" value="Fructose-1,6-Bisphosphatase, subunit A, domain 1"/>
    <property type="match status" value="1"/>
</dbReference>
<feature type="binding site" evidence="4">
    <location>
        <position position="97"/>
    </location>
    <ligand>
        <name>Mg(2+)</name>
        <dbReference type="ChEBI" id="CHEBI:18420"/>
        <label>1</label>
        <note>catalytic</note>
    </ligand>
</feature>
<dbReference type="OrthoDB" id="9785695at2"/>
<accession>A0A2P7SF43</accession>
<dbReference type="PRINTS" id="PR00377">
    <property type="entry name" value="IMPHPHTASES"/>
</dbReference>
<gene>
    <name evidence="5" type="ORF">C7I84_10460</name>
</gene>
<dbReference type="Proteomes" id="UP000241229">
    <property type="component" value="Unassembled WGS sequence"/>
</dbReference>
<dbReference type="CDD" id="cd01638">
    <property type="entry name" value="CysQ"/>
    <property type="match status" value="1"/>
</dbReference>
<organism evidence="5 6">
    <name type="scientific">Kumtagia ephedrae</name>
    <dbReference type="NCBI Taxonomy" id="2116701"/>
    <lineage>
        <taxon>Bacteria</taxon>
        <taxon>Pseudomonadati</taxon>
        <taxon>Pseudomonadota</taxon>
        <taxon>Alphaproteobacteria</taxon>
        <taxon>Hyphomicrobiales</taxon>
        <taxon>Phyllobacteriaceae</taxon>
        <taxon>Kumtagia</taxon>
    </lineage>
</organism>
<dbReference type="GO" id="GO:0007165">
    <property type="term" value="P:signal transduction"/>
    <property type="evidence" value="ECO:0007669"/>
    <property type="project" value="TreeGrafter"/>
</dbReference>
<keyword evidence="6" id="KW-1185">Reference proteome</keyword>
<dbReference type="RefSeq" id="WP_106772113.1">
    <property type="nucleotide sequence ID" value="NZ_PXYK01000008.1"/>
</dbReference>
<dbReference type="PANTHER" id="PTHR20854">
    <property type="entry name" value="INOSITOL MONOPHOSPHATASE"/>
    <property type="match status" value="1"/>
</dbReference>
<dbReference type="GO" id="GO:0008934">
    <property type="term" value="F:inositol monophosphate 1-phosphatase activity"/>
    <property type="evidence" value="ECO:0007669"/>
    <property type="project" value="TreeGrafter"/>
</dbReference>
<evidence type="ECO:0000256" key="3">
    <source>
        <dbReference type="ARBA" id="ARBA00022842"/>
    </source>
</evidence>
<sequence>MPEADTSAIDAGLAADLDLLREAAREAGRIAMRFFRQKPEVWMKGGSSPVSEADYAVDRYLRETLLAARPDYGWLSEETADTAARLSARRTFVVDPIDGTRGFLEGLDVWCVSVAVVEAGRTIAGVLELPARGQTFWALPGQGAFRNDQRIRVRQPAAKPVVAGPKPMIDALPQHWLRRLERRGYIPSLACRIAMIADGTLDATFVKANAHDWDLAAADLILREAGGDIANGRGEHPRYAGETVAHGALAAGSGELLDAMVGVMAAQAP</sequence>
<evidence type="ECO:0000256" key="4">
    <source>
        <dbReference type="PIRSR" id="PIRSR600760-2"/>
    </source>
</evidence>
<feature type="binding site" evidence="4">
    <location>
        <position position="98"/>
    </location>
    <ligand>
        <name>Mg(2+)</name>
        <dbReference type="ChEBI" id="CHEBI:18420"/>
        <label>1</label>
        <note>catalytic</note>
    </ligand>
</feature>
<evidence type="ECO:0000313" key="6">
    <source>
        <dbReference type="Proteomes" id="UP000241229"/>
    </source>
</evidence>
<dbReference type="SUPFAM" id="SSF56655">
    <property type="entry name" value="Carbohydrate phosphatase"/>
    <property type="match status" value="1"/>
</dbReference>
<evidence type="ECO:0000256" key="2">
    <source>
        <dbReference type="ARBA" id="ARBA00022723"/>
    </source>
</evidence>
<name>A0A2P7SF43_9HYPH</name>
<comment type="cofactor">
    <cofactor evidence="4">
        <name>Mg(2+)</name>
        <dbReference type="ChEBI" id="CHEBI:18420"/>
    </cofactor>
</comment>
<dbReference type="AlphaFoldDB" id="A0A2P7SF43"/>
<dbReference type="InterPro" id="IPR020550">
    <property type="entry name" value="Inositol_monophosphatase_CS"/>
</dbReference>
<reference evidence="5 6" key="1">
    <citation type="submission" date="2018-03" db="EMBL/GenBank/DDBJ databases">
        <title>The draft genome of Mesorhizobium sp. 6GN-30.</title>
        <authorList>
            <person name="Liu L."/>
            <person name="Li L."/>
            <person name="Wang T."/>
            <person name="Zhang X."/>
            <person name="Liang L."/>
        </authorList>
    </citation>
    <scope>NUCLEOTIDE SEQUENCE [LARGE SCALE GENOMIC DNA]</scope>
    <source>
        <strain evidence="5 6">6GN30</strain>
    </source>
</reference>
<dbReference type="PANTHER" id="PTHR20854:SF4">
    <property type="entry name" value="INOSITOL-1-MONOPHOSPHATASE-RELATED"/>
    <property type="match status" value="1"/>
</dbReference>
<dbReference type="EMBL" id="PXYK01000008">
    <property type="protein sequence ID" value="PSJ61108.1"/>
    <property type="molecule type" value="Genomic_DNA"/>
</dbReference>
<comment type="caution">
    <text evidence="5">The sequence shown here is derived from an EMBL/GenBank/DDBJ whole genome shotgun (WGS) entry which is preliminary data.</text>
</comment>
<dbReference type="Pfam" id="PF00459">
    <property type="entry name" value="Inositol_P"/>
    <property type="match status" value="1"/>
</dbReference>
<protein>
    <submittedName>
        <fullName evidence="5">3'(2'),5'-bisphosphate nucleotidase CysQ</fullName>
    </submittedName>
</protein>
<dbReference type="PROSITE" id="PS00630">
    <property type="entry name" value="IMP_2"/>
    <property type="match status" value="1"/>
</dbReference>
<comment type="similarity">
    <text evidence="1">Belongs to the inositol monophosphatase superfamily.</text>
</comment>
<dbReference type="InterPro" id="IPR000760">
    <property type="entry name" value="Inositol_monophosphatase-like"/>
</dbReference>
<keyword evidence="2 4" id="KW-0479">Metal-binding</keyword>